<dbReference type="Gene3D" id="1.10.10.10">
    <property type="entry name" value="Winged helix-like DNA-binding domain superfamily/Winged helix DNA-binding domain"/>
    <property type="match status" value="1"/>
</dbReference>
<dbReference type="SMART" id="SM00421">
    <property type="entry name" value="HTH_LUXR"/>
    <property type="match status" value="1"/>
</dbReference>
<evidence type="ECO:0000256" key="1">
    <source>
        <dbReference type="ARBA" id="ARBA00023015"/>
    </source>
</evidence>
<gene>
    <name evidence="4" type="ordered locus">Bamb_5910</name>
</gene>
<dbReference type="PANTHER" id="PTHR44688">
    <property type="entry name" value="DNA-BINDING TRANSCRIPTIONAL ACTIVATOR DEVR_DOSR"/>
    <property type="match status" value="1"/>
</dbReference>
<keyword evidence="2" id="KW-0238">DNA-binding</keyword>
<dbReference type="GO" id="GO:0006355">
    <property type="term" value="P:regulation of DNA-templated transcription"/>
    <property type="evidence" value="ECO:0007669"/>
    <property type="project" value="InterPro"/>
</dbReference>
<evidence type="ECO:0000313" key="5">
    <source>
        <dbReference type="Proteomes" id="UP000000662"/>
    </source>
</evidence>
<evidence type="ECO:0000313" key="4">
    <source>
        <dbReference type="EMBL" id="ABI91455.1"/>
    </source>
</evidence>
<dbReference type="KEGG" id="bam:Bamb_5910"/>
<dbReference type="PANTHER" id="PTHR44688:SF16">
    <property type="entry name" value="DNA-BINDING TRANSCRIPTIONAL ACTIVATOR DEVR_DOSR"/>
    <property type="match status" value="1"/>
</dbReference>
<dbReference type="Proteomes" id="UP000000662">
    <property type="component" value="Chromosome 3"/>
</dbReference>
<dbReference type="PATRIC" id="fig|339670.21.peg.6868"/>
<dbReference type="eggNOG" id="COG2197">
    <property type="taxonomic scope" value="Bacteria"/>
</dbReference>
<reference evidence="4" key="1">
    <citation type="submission" date="2006-08" db="EMBL/GenBank/DDBJ databases">
        <title>Complete sequence of Chromosome 3 of Burkholderia cepacia AMMD.</title>
        <authorList>
            <consortium name="US DOE Joint Genome Institute"/>
            <person name="Copeland A."/>
            <person name="Lucas S."/>
            <person name="Lapidus A."/>
            <person name="Barry K."/>
            <person name="Detter J.C."/>
            <person name="Glavina del Rio T."/>
            <person name="Hammon N."/>
            <person name="Israni S."/>
            <person name="Pitluck S."/>
            <person name="Bruce D."/>
            <person name="Chain P."/>
            <person name="Malfatti S."/>
            <person name="Shin M."/>
            <person name="Vergez L."/>
            <person name="Schmutz J."/>
            <person name="Larimer F."/>
            <person name="Land M."/>
            <person name="Hauser L."/>
            <person name="Kyrpides N."/>
            <person name="Kim E."/>
            <person name="Parke J."/>
            <person name="Coenye T."/>
            <person name="Konstantinidis K."/>
            <person name="Ramette A."/>
            <person name="Tiedje J."/>
            <person name="Richardson P."/>
        </authorList>
    </citation>
    <scope>NUCLEOTIDE SEQUENCE</scope>
    <source>
        <strain evidence="4">AMMD</strain>
    </source>
</reference>
<sequence length="237" mass="26752">MANWMEQILYEIEATHSEHEAFGKIASAVKEIGFEYSAYCLQTPWPLSRRKVLVFSNFPEPWQRRYHDARYIDVDPLLRRGRQSYAPVIWSDAVFEGTPQLWEEAQAHGLRYGYSLAAVSNCGVSGMMSMARSHTPLTVRELQQQELKMRWLVNAAHLAITRAVLPKLSPEGDIELTDREVEVLKWVADGKTAAEISMIMLISVYTVNFHVKNAVTKLNTSNATAAVARAAMLGLLI</sequence>
<dbReference type="InterPro" id="IPR036388">
    <property type="entry name" value="WH-like_DNA-bd_sf"/>
</dbReference>
<dbReference type="PROSITE" id="PS50043">
    <property type="entry name" value="HTH_LUXR_2"/>
    <property type="match status" value="1"/>
</dbReference>
<dbReference type="GO" id="GO:0003677">
    <property type="term" value="F:DNA binding"/>
    <property type="evidence" value="ECO:0007669"/>
    <property type="project" value="UniProtKB-KW"/>
</dbReference>
<dbReference type="EMBL" id="CP000442">
    <property type="protein sequence ID" value="ABI91455.1"/>
    <property type="molecule type" value="Genomic_DNA"/>
</dbReference>
<dbReference type="AlphaFoldDB" id="Q0B318"/>
<name>Q0B318_BURCM</name>
<keyword evidence="1" id="KW-0805">Transcription regulation</keyword>
<keyword evidence="3" id="KW-0804">Transcription</keyword>
<dbReference type="Pfam" id="PF00196">
    <property type="entry name" value="GerE"/>
    <property type="match status" value="1"/>
</dbReference>
<dbReference type="InterPro" id="IPR000792">
    <property type="entry name" value="Tscrpt_reg_LuxR_C"/>
</dbReference>
<dbReference type="PROSITE" id="PS00622">
    <property type="entry name" value="HTH_LUXR_1"/>
    <property type="match status" value="1"/>
</dbReference>
<evidence type="ECO:0000256" key="3">
    <source>
        <dbReference type="ARBA" id="ARBA00023163"/>
    </source>
</evidence>
<dbReference type="SUPFAM" id="SSF75516">
    <property type="entry name" value="Pheromone-binding domain of LuxR-like quorum-sensing transcription factors"/>
    <property type="match status" value="1"/>
</dbReference>
<accession>Q0B318</accession>
<dbReference type="InterPro" id="IPR005143">
    <property type="entry name" value="TF_LuxR_autoind-bd_dom"/>
</dbReference>
<dbReference type="InterPro" id="IPR016032">
    <property type="entry name" value="Sig_transdc_resp-reg_C-effctor"/>
</dbReference>
<organism evidence="4 5">
    <name type="scientific">Burkholderia ambifaria (strain ATCC BAA-244 / DSM 16087 / CCUG 44356 / LMG 19182 / AMMD)</name>
    <name type="common">Burkholderia cepacia (strain AMMD)</name>
    <dbReference type="NCBI Taxonomy" id="339670"/>
    <lineage>
        <taxon>Bacteria</taxon>
        <taxon>Pseudomonadati</taxon>
        <taxon>Pseudomonadota</taxon>
        <taxon>Betaproteobacteria</taxon>
        <taxon>Burkholderiales</taxon>
        <taxon>Burkholderiaceae</taxon>
        <taxon>Burkholderia</taxon>
        <taxon>Burkholderia cepacia complex</taxon>
    </lineage>
</organism>
<dbReference type="SUPFAM" id="SSF46894">
    <property type="entry name" value="C-terminal effector domain of the bipartite response regulators"/>
    <property type="match status" value="1"/>
</dbReference>
<evidence type="ECO:0000256" key="2">
    <source>
        <dbReference type="ARBA" id="ARBA00023125"/>
    </source>
</evidence>
<dbReference type="CDD" id="cd06170">
    <property type="entry name" value="LuxR_C_like"/>
    <property type="match status" value="1"/>
</dbReference>
<dbReference type="InterPro" id="IPR036693">
    <property type="entry name" value="TF_LuxR_autoind-bd_dom_sf"/>
</dbReference>
<proteinExistence type="predicted"/>
<dbReference type="Gene3D" id="3.30.450.80">
    <property type="entry name" value="Transcription factor LuxR-like, autoinducer-binding domain"/>
    <property type="match status" value="1"/>
</dbReference>
<keyword evidence="5" id="KW-1185">Reference proteome</keyword>
<protein>
    <submittedName>
        <fullName evidence="4">Transcriptional regulator, LuxR family</fullName>
    </submittedName>
</protein>
<dbReference type="Pfam" id="PF03472">
    <property type="entry name" value="Autoind_bind"/>
    <property type="match status" value="1"/>
</dbReference>
<dbReference type="PRINTS" id="PR00038">
    <property type="entry name" value="HTHLUXR"/>
</dbReference>